<dbReference type="STRING" id="1760988.SAMN02949497_3698"/>
<dbReference type="GO" id="GO:0008270">
    <property type="term" value="F:zinc ion binding"/>
    <property type="evidence" value="ECO:0007669"/>
    <property type="project" value="UniProtKB-KW"/>
</dbReference>
<evidence type="ECO:0000256" key="4">
    <source>
        <dbReference type="PROSITE-ProRule" id="PRU00510"/>
    </source>
</evidence>
<dbReference type="AlphaFoldDB" id="A0A1Y6D7N5"/>
<keyword evidence="2" id="KW-0863">Zinc-finger</keyword>
<feature type="zinc finger region" description="dksA C4-type" evidence="4">
    <location>
        <begin position="92"/>
        <end position="116"/>
    </location>
</feature>
<evidence type="ECO:0000256" key="1">
    <source>
        <dbReference type="ARBA" id="ARBA00022723"/>
    </source>
</evidence>
<evidence type="ECO:0000256" key="3">
    <source>
        <dbReference type="ARBA" id="ARBA00022833"/>
    </source>
</evidence>
<name>A0A1Y6D7N5_9GAMM</name>
<reference evidence="6 7" key="1">
    <citation type="submission" date="2016-12" db="EMBL/GenBank/DDBJ databases">
        <authorList>
            <person name="Song W.-J."/>
            <person name="Kurnit D.M."/>
        </authorList>
    </citation>
    <scope>NUCLEOTIDE SEQUENCE [LARGE SCALE GENOMIC DNA]</scope>
    <source>
        <strain evidence="6 7">175</strain>
    </source>
</reference>
<dbReference type="RefSeq" id="WP_125469021.1">
    <property type="nucleotide sequence ID" value="NZ_FXAM01000001.1"/>
</dbReference>
<dbReference type="Proteomes" id="UP000192923">
    <property type="component" value="Unassembled WGS sequence"/>
</dbReference>
<keyword evidence="7" id="KW-1185">Reference proteome</keyword>
<dbReference type="SUPFAM" id="SSF57716">
    <property type="entry name" value="Glucocorticoid receptor-like (DNA-binding domain)"/>
    <property type="match status" value="1"/>
</dbReference>
<dbReference type="SUPFAM" id="SSF109635">
    <property type="entry name" value="DnaK suppressor protein DksA, alpha-hairpin domain"/>
    <property type="match status" value="1"/>
</dbReference>
<proteinExistence type="predicted"/>
<keyword evidence="3" id="KW-0862">Zinc</keyword>
<feature type="domain" description="Zinc finger DksA/TraR C4-type" evidence="5">
    <location>
        <begin position="87"/>
        <end position="122"/>
    </location>
</feature>
<evidence type="ECO:0000313" key="6">
    <source>
        <dbReference type="EMBL" id="SMF96304.1"/>
    </source>
</evidence>
<dbReference type="Gene3D" id="1.20.120.910">
    <property type="entry name" value="DksA, coiled-coil domain"/>
    <property type="match status" value="1"/>
</dbReference>
<dbReference type="EMBL" id="FXAM01000001">
    <property type="protein sequence ID" value="SMF96304.1"/>
    <property type="molecule type" value="Genomic_DNA"/>
</dbReference>
<accession>A0A1Y6D7N5</accession>
<organism evidence="6 7">
    <name type="scientific">Methylomagnum ishizawai</name>
    <dbReference type="NCBI Taxonomy" id="1760988"/>
    <lineage>
        <taxon>Bacteria</taxon>
        <taxon>Pseudomonadati</taxon>
        <taxon>Pseudomonadota</taxon>
        <taxon>Gammaproteobacteria</taxon>
        <taxon>Methylococcales</taxon>
        <taxon>Methylococcaceae</taxon>
        <taxon>Methylomagnum</taxon>
    </lineage>
</organism>
<evidence type="ECO:0000259" key="5">
    <source>
        <dbReference type="Pfam" id="PF01258"/>
    </source>
</evidence>
<sequence>MSVELNETLIEHFRRQLQARFDQLRQGVQEEVLRSDSEHFTDVAGEVHDEEEASVASLVVDLELANIDRHVHELRQVEAALLRIGRGEYGACIDCDQPIPPARLAANPTAERCIACQTDFERAESLRQQPAASRTL</sequence>
<dbReference type="PANTHER" id="PTHR33823:SF4">
    <property type="entry name" value="GENERAL STRESS PROTEIN 16O"/>
    <property type="match status" value="1"/>
</dbReference>
<dbReference type="OrthoDB" id="962301at2"/>
<keyword evidence="1" id="KW-0479">Metal-binding</keyword>
<evidence type="ECO:0000313" key="7">
    <source>
        <dbReference type="Proteomes" id="UP000192923"/>
    </source>
</evidence>
<evidence type="ECO:0000256" key="2">
    <source>
        <dbReference type="ARBA" id="ARBA00022771"/>
    </source>
</evidence>
<dbReference type="PANTHER" id="PTHR33823">
    <property type="entry name" value="RNA POLYMERASE-BINDING TRANSCRIPTION FACTOR DKSA-RELATED"/>
    <property type="match status" value="1"/>
</dbReference>
<dbReference type="PROSITE" id="PS51128">
    <property type="entry name" value="ZF_DKSA_2"/>
    <property type="match status" value="1"/>
</dbReference>
<protein>
    <submittedName>
        <fullName evidence="6">Transcriptional regulator, TraR/DksA family</fullName>
    </submittedName>
</protein>
<dbReference type="Pfam" id="PF01258">
    <property type="entry name" value="zf-dskA_traR"/>
    <property type="match status" value="1"/>
</dbReference>
<dbReference type="InterPro" id="IPR037187">
    <property type="entry name" value="DnaK_N"/>
</dbReference>
<dbReference type="InterPro" id="IPR000962">
    <property type="entry name" value="Znf_DskA_TraR"/>
</dbReference>
<gene>
    <name evidence="6" type="ORF">SAMN02949497_3698</name>
</gene>